<comment type="caution">
    <text evidence="1">The sequence shown here is derived from an EMBL/GenBank/DDBJ whole genome shotgun (WGS) entry which is preliminary data.</text>
</comment>
<name>A0A2T9X2J9_9CREN</name>
<organism evidence="1 2">
    <name type="scientific">Acidianus hospitalis</name>
    <dbReference type="NCBI Taxonomy" id="563177"/>
    <lineage>
        <taxon>Archaea</taxon>
        <taxon>Thermoproteota</taxon>
        <taxon>Thermoprotei</taxon>
        <taxon>Sulfolobales</taxon>
        <taxon>Sulfolobaceae</taxon>
        <taxon>Acidianus</taxon>
    </lineage>
</organism>
<dbReference type="EMBL" id="QEFD01000227">
    <property type="protein sequence ID" value="PVU74314.1"/>
    <property type="molecule type" value="Genomic_DNA"/>
</dbReference>
<evidence type="ECO:0000313" key="2">
    <source>
        <dbReference type="Proteomes" id="UP000245638"/>
    </source>
</evidence>
<gene>
    <name evidence="1" type="ORF">DDW13_07965</name>
</gene>
<reference evidence="1 2" key="1">
    <citation type="journal article" date="2015" name="Appl. Environ. Microbiol.">
        <title>Nanoarchaeota, Their Sulfolobales Host, and Nanoarchaeota Virus Distribution across Yellowstone National Park Hot Springs.</title>
        <authorList>
            <person name="Munson-McGee J.H."/>
            <person name="Field E.K."/>
            <person name="Bateson M."/>
            <person name="Rooney C."/>
            <person name="Stepanauskas R."/>
            <person name="Young M.J."/>
        </authorList>
    </citation>
    <scope>NUCLEOTIDE SEQUENCE [LARGE SCALE GENOMIC DNA]</scope>
    <source>
        <strain evidence="1">SCGC AC-742_N10</strain>
    </source>
</reference>
<protein>
    <submittedName>
        <fullName evidence="1">Uncharacterized protein</fullName>
    </submittedName>
</protein>
<sequence length="183" mass="21766">MILILAENEIPEADYVTYFSKDDISFIFLYYKEGFYRYIGLYKKNKGVVSRVRNIPFYLPFKYVKRLHDNYLLLYLKDDKEKQVIIPAVKVEAYEYLYSQLAYTIEYMMDKLKIEVSPEQGKEIIDILKRGNSIGEDKEGAIYSLKVYRLPETVQTSKEVFTDYPLYPPLEVFKEGFEDNNLF</sequence>
<evidence type="ECO:0000313" key="1">
    <source>
        <dbReference type="EMBL" id="PVU74314.1"/>
    </source>
</evidence>
<proteinExistence type="predicted"/>
<dbReference type="Proteomes" id="UP000245638">
    <property type="component" value="Unassembled WGS sequence"/>
</dbReference>
<accession>A0A2T9X2J9</accession>
<dbReference type="AlphaFoldDB" id="A0A2T9X2J9"/>